<name>A0A917DLT2_9BACT</name>
<dbReference type="Pfam" id="PF13424">
    <property type="entry name" value="TPR_12"/>
    <property type="match status" value="1"/>
</dbReference>
<reference evidence="3" key="1">
    <citation type="journal article" date="2014" name="Int. J. Syst. Evol. Microbiol.">
        <title>Complete genome sequence of Corynebacterium casei LMG S-19264T (=DSM 44701T), isolated from a smear-ripened cheese.</title>
        <authorList>
            <consortium name="US DOE Joint Genome Institute (JGI-PGF)"/>
            <person name="Walter F."/>
            <person name="Albersmeier A."/>
            <person name="Kalinowski J."/>
            <person name="Ruckert C."/>
        </authorList>
    </citation>
    <scope>NUCLEOTIDE SEQUENCE</scope>
    <source>
        <strain evidence="3">CGMCC 1.15958</strain>
    </source>
</reference>
<proteinExistence type="predicted"/>
<keyword evidence="4" id="KW-1185">Reference proteome</keyword>
<dbReference type="InterPro" id="IPR011990">
    <property type="entry name" value="TPR-like_helical_dom_sf"/>
</dbReference>
<feature type="coiled-coil region" evidence="1">
    <location>
        <begin position="409"/>
        <end position="443"/>
    </location>
</feature>
<gene>
    <name evidence="3" type="ORF">GCM10011514_10900</name>
</gene>
<sequence length="551" mass="64565">MTNLLKALYIISFFIATIFETNAQISLSPADKLIDATLNSYHRDSEKTIYPKILDSLQRVSDNLKDARASEYLQLVKAQHLFETAKTLAAKDKYLSQLRRIFNETEFAEIKGFYYILRGQFAFGEKEFAESLPFYLQAKSLLEEASYDSLPYATYFYNHFFDVYYYFEDFKTAAEFCEKALKKPDLDLYSHYGYYNNLGLCYIKLKEYKKAEKAFKNGILASRKRNYKNFEALVLGNLGNLHRLQGQYKEALPPLYADAQINDKFIPENAVISRLYIAQCLIMTDSVDKAKQFIAPPKFKMPVWSYPNYDLIKFETLAMYYDKVRDFRQGGMYKDSLLNLKETLKVKLDSKKLIVMESNLKIEHERKAFEYKSHIRSLLFTLLLVLFGVVVSLMNKKRKQNQQKLSDSLEKAKIEMESYLRVIKEKNEQIERISRELEKSNEENSSMGIDEKNIYLAELHQSVILTKDDWDEFKVLFEQLYPNFFKDISGKYPDLTSSEIRLLALEKLNLSSKVMGNMLGILPASIRKTRYRLRRKYPDLTLSQIADENDF</sequence>
<evidence type="ECO:0000256" key="1">
    <source>
        <dbReference type="SAM" id="Coils"/>
    </source>
</evidence>
<protein>
    <recommendedName>
        <fullName evidence="5">Tetratricopeptide repeat protein</fullName>
    </recommendedName>
</protein>
<dbReference type="RefSeq" id="WP_188765028.1">
    <property type="nucleotide sequence ID" value="NZ_BMKK01000002.1"/>
</dbReference>
<evidence type="ECO:0000256" key="2">
    <source>
        <dbReference type="SAM" id="Phobius"/>
    </source>
</evidence>
<keyword evidence="2" id="KW-0812">Transmembrane</keyword>
<evidence type="ECO:0000313" key="4">
    <source>
        <dbReference type="Proteomes" id="UP000609064"/>
    </source>
</evidence>
<dbReference type="SMART" id="SM00028">
    <property type="entry name" value="TPR"/>
    <property type="match status" value="4"/>
</dbReference>
<dbReference type="Gene3D" id="1.25.40.10">
    <property type="entry name" value="Tetratricopeptide repeat domain"/>
    <property type="match status" value="1"/>
</dbReference>
<keyword evidence="1" id="KW-0175">Coiled coil</keyword>
<accession>A0A917DLT2</accession>
<evidence type="ECO:0000313" key="3">
    <source>
        <dbReference type="EMBL" id="GGD48633.1"/>
    </source>
</evidence>
<keyword evidence="2" id="KW-0472">Membrane</keyword>
<dbReference type="Proteomes" id="UP000609064">
    <property type="component" value="Unassembled WGS sequence"/>
</dbReference>
<dbReference type="SUPFAM" id="SSF48452">
    <property type="entry name" value="TPR-like"/>
    <property type="match status" value="1"/>
</dbReference>
<feature type="transmembrane region" description="Helical" evidence="2">
    <location>
        <begin position="375"/>
        <end position="394"/>
    </location>
</feature>
<reference evidence="3" key="2">
    <citation type="submission" date="2020-09" db="EMBL/GenBank/DDBJ databases">
        <authorList>
            <person name="Sun Q."/>
            <person name="Zhou Y."/>
        </authorList>
    </citation>
    <scope>NUCLEOTIDE SEQUENCE</scope>
    <source>
        <strain evidence="3">CGMCC 1.15958</strain>
    </source>
</reference>
<keyword evidence="2" id="KW-1133">Transmembrane helix</keyword>
<organism evidence="3 4">
    <name type="scientific">Emticicia aquatilis</name>
    <dbReference type="NCBI Taxonomy" id="1537369"/>
    <lineage>
        <taxon>Bacteria</taxon>
        <taxon>Pseudomonadati</taxon>
        <taxon>Bacteroidota</taxon>
        <taxon>Cytophagia</taxon>
        <taxon>Cytophagales</taxon>
        <taxon>Leadbetterellaceae</taxon>
        <taxon>Emticicia</taxon>
    </lineage>
</organism>
<dbReference type="EMBL" id="BMKK01000002">
    <property type="protein sequence ID" value="GGD48633.1"/>
    <property type="molecule type" value="Genomic_DNA"/>
</dbReference>
<evidence type="ECO:0008006" key="5">
    <source>
        <dbReference type="Google" id="ProtNLM"/>
    </source>
</evidence>
<comment type="caution">
    <text evidence="3">The sequence shown here is derived from an EMBL/GenBank/DDBJ whole genome shotgun (WGS) entry which is preliminary data.</text>
</comment>
<dbReference type="AlphaFoldDB" id="A0A917DLT2"/>
<dbReference type="InterPro" id="IPR019734">
    <property type="entry name" value="TPR_rpt"/>
</dbReference>